<name>A0A2J6QXG4_HYAVF</name>
<proteinExistence type="predicted"/>
<evidence type="ECO:0000313" key="3">
    <source>
        <dbReference type="Proteomes" id="UP000235786"/>
    </source>
</evidence>
<gene>
    <name evidence="2" type="ORF">L207DRAFT_573063</name>
</gene>
<accession>A0A2J6QXG4</accession>
<dbReference type="EMBL" id="KZ613964">
    <property type="protein sequence ID" value="PMD30942.1"/>
    <property type="molecule type" value="Genomic_DNA"/>
</dbReference>
<evidence type="ECO:0000313" key="2">
    <source>
        <dbReference type="EMBL" id="PMD30942.1"/>
    </source>
</evidence>
<keyword evidence="3" id="KW-1185">Reference proteome</keyword>
<organism evidence="2 3">
    <name type="scientific">Hyaloscypha variabilis (strain UAMH 11265 / GT02V1 / F)</name>
    <name type="common">Meliniomyces variabilis</name>
    <dbReference type="NCBI Taxonomy" id="1149755"/>
    <lineage>
        <taxon>Eukaryota</taxon>
        <taxon>Fungi</taxon>
        <taxon>Dikarya</taxon>
        <taxon>Ascomycota</taxon>
        <taxon>Pezizomycotina</taxon>
        <taxon>Leotiomycetes</taxon>
        <taxon>Helotiales</taxon>
        <taxon>Hyaloscyphaceae</taxon>
        <taxon>Hyaloscypha</taxon>
        <taxon>Hyaloscypha variabilis</taxon>
    </lineage>
</organism>
<dbReference type="SUPFAM" id="SSF81383">
    <property type="entry name" value="F-box domain"/>
    <property type="match status" value="1"/>
</dbReference>
<dbReference type="AlphaFoldDB" id="A0A2J6QXG4"/>
<feature type="region of interest" description="Disordered" evidence="1">
    <location>
        <begin position="271"/>
        <end position="295"/>
    </location>
</feature>
<evidence type="ECO:0008006" key="4">
    <source>
        <dbReference type="Google" id="ProtNLM"/>
    </source>
</evidence>
<protein>
    <recommendedName>
        <fullName evidence="4">F-box domain-containing protein</fullName>
    </recommendedName>
</protein>
<dbReference type="Proteomes" id="UP000235786">
    <property type="component" value="Unassembled WGS sequence"/>
</dbReference>
<reference evidence="2 3" key="1">
    <citation type="submission" date="2016-04" db="EMBL/GenBank/DDBJ databases">
        <title>A degradative enzymes factory behind the ericoid mycorrhizal symbiosis.</title>
        <authorList>
            <consortium name="DOE Joint Genome Institute"/>
            <person name="Martino E."/>
            <person name="Morin E."/>
            <person name="Grelet G."/>
            <person name="Kuo A."/>
            <person name="Kohler A."/>
            <person name="Daghino S."/>
            <person name="Barry K."/>
            <person name="Choi C."/>
            <person name="Cichocki N."/>
            <person name="Clum A."/>
            <person name="Copeland A."/>
            <person name="Hainaut M."/>
            <person name="Haridas S."/>
            <person name="Labutti K."/>
            <person name="Lindquist E."/>
            <person name="Lipzen A."/>
            <person name="Khouja H.-R."/>
            <person name="Murat C."/>
            <person name="Ohm R."/>
            <person name="Olson A."/>
            <person name="Spatafora J."/>
            <person name="Veneault-Fourrey C."/>
            <person name="Henrissat B."/>
            <person name="Grigoriev I."/>
            <person name="Martin F."/>
            <person name="Perotto S."/>
        </authorList>
    </citation>
    <scope>NUCLEOTIDE SEQUENCE [LARGE SCALE GENOMIC DNA]</scope>
    <source>
        <strain evidence="2 3">F</strain>
    </source>
</reference>
<dbReference type="OrthoDB" id="3550724at2759"/>
<dbReference type="InterPro" id="IPR036047">
    <property type="entry name" value="F-box-like_dom_sf"/>
</dbReference>
<feature type="compositionally biased region" description="Low complexity" evidence="1">
    <location>
        <begin position="204"/>
        <end position="231"/>
    </location>
</feature>
<evidence type="ECO:0000256" key="1">
    <source>
        <dbReference type="SAM" id="MobiDB-lite"/>
    </source>
</evidence>
<sequence>MPLSKPPPTISLHPPTTPFITATAPLTSPLTSTPPELLLAIISFLPPTALYPLSLTSHHLHTFLHTHAASICNTFILTHHSHASSILQSRFTDGWLLPTHAAILNEESRILRDVVLGSGCKCGGCRVALSTTSPNASILELDHEQGDSEDRPMNSLSTLLPQACKAKTALDAYLRLSSPGPQYLVFLEKYSWEIVTRYSMGSFASSPSTTSSQNNTATPSPTSPTSTAAATEDQETTEREQKEREKQEATFAFMIGNYCVRRFLDSASKLVSSIPSSPAPSSSRYPSHQEKPPRMSIIDNTRRLGRRLRKRMAVKKQVEIRESEVEVEVEVEEVILDRDEIEIEGGGRERTEAQGTPRRMMFGEISPASSHLGVDEKSLLVTQKKKRGERWEDGLLWYYGVPALHAPSHEEGEREREREVEIEEKGRKERGCMAVFKRGLGVIGRRVRGMFLGRCVGMRRVVGVRGFRALEG</sequence>
<feature type="compositionally biased region" description="Basic and acidic residues" evidence="1">
    <location>
        <begin position="236"/>
        <end position="246"/>
    </location>
</feature>
<feature type="region of interest" description="Disordered" evidence="1">
    <location>
        <begin position="203"/>
        <end position="246"/>
    </location>
</feature>
<feature type="compositionally biased region" description="Low complexity" evidence="1">
    <location>
        <begin position="272"/>
        <end position="286"/>
    </location>
</feature>